<evidence type="ECO:0000256" key="1">
    <source>
        <dbReference type="ARBA" id="ARBA00022741"/>
    </source>
</evidence>
<dbReference type="eggNOG" id="COG1131">
    <property type="taxonomic scope" value="Bacteria"/>
</dbReference>
<evidence type="ECO:0000259" key="3">
    <source>
        <dbReference type="PROSITE" id="PS50893"/>
    </source>
</evidence>
<dbReference type="STRING" id="41997.RV16_GL002501"/>
<dbReference type="EMBL" id="AHYT01000001">
    <property type="protein sequence ID" value="EOT30731.1"/>
    <property type="molecule type" value="Genomic_DNA"/>
</dbReference>
<dbReference type="GO" id="GO:0016887">
    <property type="term" value="F:ATP hydrolysis activity"/>
    <property type="evidence" value="ECO:0007669"/>
    <property type="project" value="InterPro"/>
</dbReference>
<dbReference type="PATRIC" id="fig|1139996.3.peg.428"/>
<dbReference type="Gene3D" id="3.40.50.300">
    <property type="entry name" value="P-loop containing nucleotide triphosphate hydrolases"/>
    <property type="match status" value="1"/>
</dbReference>
<dbReference type="HOGENOM" id="CLU_000604_1_2_9"/>
<evidence type="ECO:0000256" key="2">
    <source>
        <dbReference type="ARBA" id="ARBA00022840"/>
    </source>
</evidence>
<dbReference type="Proteomes" id="UP000014136">
    <property type="component" value="Unassembled WGS sequence"/>
</dbReference>
<dbReference type="InterPro" id="IPR003593">
    <property type="entry name" value="AAA+_ATPase"/>
</dbReference>
<dbReference type="SUPFAM" id="SSF52540">
    <property type="entry name" value="P-loop containing nucleoside triphosphate hydrolases"/>
    <property type="match status" value="1"/>
</dbReference>
<feature type="domain" description="ABC transporter" evidence="3">
    <location>
        <begin position="2"/>
        <end position="229"/>
    </location>
</feature>
<reference evidence="4 5" key="1">
    <citation type="submission" date="2013-03" db="EMBL/GenBank/DDBJ databases">
        <title>The Genome Sequence of Enterococcus saccharolyticus ATCC_43076 (Illumina only assembly).</title>
        <authorList>
            <consortium name="The Broad Institute Genomics Platform"/>
            <consortium name="The Broad Institute Genome Sequencing Center for Infectious Disease"/>
            <person name="Earl A."/>
            <person name="Russ C."/>
            <person name="Gilmore M."/>
            <person name="Surin D."/>
            <person name="Walker B."/>
            <person name="Young S."/>
            <person name="Zeng Q."/>
            <person name="Gargeya S."/>
            <person name="Fitzgerald M."/>
            <person name="Haas B."/>
            <person name="Abouelleil A."/>
            <person name="Allen A.W."/>
            <person name="Alvarado L."/>
            <person name="Arachchi H.M."/>
            <person name="Berlin A.M."/>
            <person name="Chapman S.B."/>
            <person name="Gainer-Dewar J."/>
            <person name="Goldberg J."/>
            <person name="Griggs A."/>
            <person name="Gujja S."/>
            <person name="Hansen M."/>
            <person name="Howarth C."/>
            <person name="Imamovic A."/>
            <person name="Ireland A."/>
            <person name="Larimer J."/>
            <person name="McCowan C."/>
            <person name="Murphy C."/>
            <person name="Pearson M."/>
            <person name="Poon T.W."/>
            <person name="Priest M."/>
            <person name="Roberts A."/>
            <person name="Saif S."/>
            <person name="Shea T."/>
            <person name="Sisk P."/>
            <person name="Sykes S."/>
            <person name="Wortman J."/>
            <person name="Nusbaum C."/>
            <person name="Birren B."/>
        </authorList>
    </citation>
    <scope>NUCLEOTIDE SEQUENCE [LARGE SCALE GENOMIC DNA]</scope>
    <source>
        <strain evidence="4 5">ATCC 43076</strain>
    </source>
</reference>
<dbReference type="PROSITE" id="PS00211">
    <property type="entry name" value="ABC_TRANSPORTER_1"/>
    <property type="match status" value="1"/>
</dbReference>
<dbReference type="OrthoDB" id="9804819at2"/>
<dbReference type="PROSITE" id="PS50893">
    <property type="entry name" value="ABC_TRANSPORTER_2"/>
    <property type="match status" value="1"/>
</dbReference>
<evidence type="ECO:0000313" key="5">
    <source>
        <dbReference type="Proteomes" id="UP000014136"/>
    </source>
</evidence>
<protein>
    <recommendedName>
        <fullName evidence="3">ABC transporter domain-containing protein</fullName>
    </recommendedName>
</protein>
<name>S0JUS7_9ENTE</name>
<dbReference type="RefSeq" id="WP_016174246.1">
    <property type="nucleotide sequence ID" value="NZ_KE136389.1"/>
</dbReference>
<dbReference type="InterPro" id="IPR027417">
    <property type="entry name" value="P-loop_NTPase"/>
</dbReference>
<comment type="caution">
    <text evidence="4">The sequence shown here is derived from an EMBL/GenBank/DDBJ whole genome shotgun (WGS) entry which is preliminary data.</text>
</comment>
<accession>S0JUS7</accession>
<dbReference type="Pfam" id="PF00005">
    <property type="entry name" value="ABC_tran"/>
    <property type="match status" value="1"/>
</dbReference>
<proteinExistence type="predicted"/>
<dbReference type="SMART" id="SM00382">
    <property type="entry name" value="AAA"/>
    <property type="match status" value="1"/>
</dbReference>
<dbReference type="AlphaFoldDB" id="S0JUS7"/>
<keyword evidence="5" id="KW-1185">Reference proteome</keyword>
<dbReference type="InterPro" id="IPR003439">
    <property type="entry name" value="ABC_transporter-like_ATP-bd"/>
</dbReference>
<sequence length="239" mass="26565">MIELTHATKTFKHFTALNDVSLTVDTGTILCLIGPSGAGKSTLVKCLMGMEKLTQGTSRVLETEMPNRAILKRIGYMAQEDALYEELTEKENLVFFGQMMGLKKKALKQACDEQLALMKLTDCQHTAVKNYSGGMKRRLSLAITLLSDPDLLILDEPTVGIDPRLRVEIWQKLRALATRGKSILVTTHVMDEAEKCDQLGLIIDSQLFALGTPQALKKQFQATTIEEVFLKAEVEKHAL</sequence>
<gene>
    <name evidence="4" type="ORF">OMQ_00435</name>
</gene>
<dbReference type="InterPro" id="IPR017871">
    <property type="entry name" value="ABC_transporter-like_CS"/>
</dbReference>
<dbReference type="PANTHER" id="PTHR43038:SF3">
    <property type="entry name" value="ABC TRANSPORTER G FAMILY MEMBER 20 ISOFORM X1"/>
    <property type="match status" value="1"/>
</dbReference>
<dbReference type="PANTHER" id="PTHR43038">
    <property type="entry name" value="ATP-BINDING CASSETTE, SUB-FAMILY H, MEMBER 1"/>
    <property type="match status" value="1"/>
</dbReference>
<keyword evidence="1" id="KW-0547">Nucleotide-binding</keyword>
<evidence type="ECO:0000313" key="4">
    <source>
        <dbReference type="EMBL" id="EOT30731.1"/>
    </source>
</evidence>
<dbReference type="GO" id="GO:0005524">
    <property type="term" value="F:ATP binding"/>
    <property type="evidence" value="ECO:0007669"/>
    <property type="project" value="UniProtKB-KW"/>
</dbReference>
<keyword evidence="2" id="KW-0067">ATP-binding</keyword>
<organism evidence="4 5">
    <name type="scientific">Enterococcus saccharolyticus subsp. saccharolyticus ATCC 43076</name>
    <dbReference type="NCBI Taxonomy" id="1139996"/>
    <lineage>
        <taxon>Bacteria</taxon>
        <taxon>Bacillati</taxon>
        <taxon>Bacillota</taxon>
        <taxon>Bacilli</taxon>
        <taxon>Lactobacillales</taxon>
        <taxon>Enterococcaceae</taxon>
        <taxon>Enterococcus</taxon>
    </lineage>
</organism>